<dbReference type="SUPFAM" id="SSF50249">
    <property type="entry name" value="Nucleic acid-binding proteins"/>
    <property type="match status" value="1"/>
</dbReference>
<dbReference type="OrthoDB" id="9794564at2"/>
<keyword evidence="2 3" id="KW-0694">RNA-binding</keyword>
<name>A0A2S9WUN6_9FLAO</name>
<dbReference type="Gene3D" id="2.40.50.140">
    <property type="entry name" value="Nucleic acid-binding proteins"/>
    <property type="match status" value="1"/>
</dbReference>
<dbReference type="AlphaFoldDB" id="A0A2S9WUN6"/>
<dbReference type="GO" id="GO:0000049">
    <property type="term" value="F:tRNA binding"/>
    <property type="evidence" value="ECO:0007669"/>
    <property type="project" value="UniProtKB-UniRule"/>
</dbReference>
<accession>A0A2S9WUN6</accession>
<dbReference type="CDD" id="cd02798">
    <property type="entry name" value="tRNA_bind_CsaA"/>
    <property type="match status" value="1"/>
</dbReference>
<evidence type="ECO:0000256" key="2">
    <source>
        <dbReference type="ARBA" id="ARBA00022884"/>
    </source>
</evidence>
<dbReference type="NCBIfam" id="NF007494">
    <property type="entry name" value="PRK10089.1-3"/>
    <property type="match status" value="1"/>
</dbReference>
<reference evidence="5 6" key="1">
    <citation type="submission" date="2016-11" db="EMBL/GenBank/DDBJ databases">
        <title>Trade-off between light-utilization and light-protection in marine flavobacteria.</title>
        <authorList>
            <person name="Kumagai Y."/>
        </authorList>
    </citation>
    <scope>NUCLEOTIDE SEQUENCE [LARGE SCALE GENOMIC DNA]</scope>
    <source>
        <strain evidence="5 6">JCM 17109</strain>
    </source>
</reference>
<proteinExistence type="predicted"/>
<dbReference type="Pfam" id="PF01588">
    <property type="entry name" value="tRNA_bind"/>
    <property type="match status" value="1"/>
</dbReference>
<evidence type="ECO:0000259" key="4">
    <source>
        <dbReference type="PROSITE" id="PS50886"/>
    </source>
</evidence>
<evidence type="ECO:0000256" key="1">
    <source>
        <dbReference type="ARBA" id="ARBA00022555"/>
    </source>
</evidence>
<dbReference type="PANTHER" id="PTHR11586:SF37">
    <property type="entry name" value="TRNA-BINDING DOMAIN-CONTAINING PROTEIN"/>
    <property type="match status" value="1"/>
</dbReference>
<dbReference type="RefSeq" id="WP_105982957.1">
    <property type="nucleotide sequence ID" value="NZ_MQUC01000003.1"/>
</dbReference>
<sequence>MKKNLNWEEFSRIDMRVGTIVGAQLFPEARKPAYKLEIDFGEELGILKTSAQITDHYQPADLKGKQIIAVVNFPPKQIANFMSECLVLGSVDEKNKVILLQPERHAQNGDRVS</sequence>
<dbReference type="PANTHER" id="PTHR11586">
    <property type="entry name" value="TRNA-AMINOACYLATION COFACTOR ARC1 FAMILY MEMBER"/>
    <property type="match status" value="1"/>
</dbReference>
<feature type="domain" description="TRNA-binding" evidence="4">
    <location>
        <begin position="9"/>
        <end position="113"/>
    </location>
</feature>
<dbReference type="NCBIfam" id="TIGR02222">
    <property type="entry name" value="chap_CsaA"/>
    <property type="match status" value="1"/>
</dbReference>
<evidence type="ECO:0000313" key="6">
    <source>
        <dbReference type="Proteomes" id="UP000239532"/>
    </source>
</evidence>
<gene>
    <name evidence="5" type="ORF">BST86_08800</name>
</gene>
<dbReference type="EMBL" id="MQUC01000003">
    <property type="protein sequence ID" value="PRP67190.1"/>
    <property type="molecule type" value="Genomic_DNA"/>
</dbReference>
<evidence type="ECO:0000313" key="5">
    <source>
        <dbReference type="EMBL" id="PRP67190.1"/>
    </source>
</evidence>
<dbReference type="InterPro" id="IPR008231">
    <property type="entry name" value="CsaA"/>
</dbReference>
<dbReference type="InterPro" id="IPR012340">
    <property type="entry name" value="NA-bd_OB-fold"/>
</dbReference>
<keyword evidence="6" id="KW-1185">Reference proteome</keyword>
<dbReference type="InterPro" id="IPR002547">
    <property type="entry name" value="tRNA-bd_dom"/>
</dbReference>
<dbReference type="InterPro" id="IPR051270">
    <property type="entry name" value="Tyrosine-tRNA_ligase_regulator"/>
</dbReference>
<dbReference type="NCBIfam" id="NF007495">
    <property type="entry name" value="PRK10089.1-4"/>
    <property type="match status" value="1"/>
</dbReference>
<dbReference type="FunFam" id="2.40.50.140:FF:000165">
    <property type="entry name" value="Chaperone CsaA"/>
    <property type="match status" value="1"/>
</dbReference>
<evidence type="ECO:0000256" key="3">
    <source>
        <dbReference type="PROSITE-ProRule" id="PRU00209"/>
    </source>
</evidence>
<dbReference type="Proteomes" id="UP000239532">
    <property type="component" value="Unassembled WGS sequence"/>
</dbReference>
<comment type="caution">
    <text evidence="5">The sequence shown here is derived from an EMBL/GenBank/DDBJ whole genome shotgun (WGS) entry which is preliminary data.</text>
</comment>
<protein>
    <submittedName>
        <fullName evidence="5">tRNA-binding protein</fullName>
    </submittedName>
</protein>
<organism evidence="5 6">
    <name type="scientific">Nonlabens agnitus</name>
    <dbReference type="NCBI Taxonomy" id="870484"/>
    <lineage>
        <taxon>Bacteria</taxon>
        <taxon>Pseudomonadati</taxon>
        <taxon>Bacteroidota</taxon>
        <taxon>Flavobacteriia</taxon>
        <taxon>Flavobacteriales</taxon>
        <taxon>Flavobacteriaceae</taxon>
        <taxon>Nonlabens</taxon>
    </lineage>
</organism>
<dbReference type="PROSITE" id="PS50886">
    <property type="entry name" value="TRBD"/>
    <property type="match status" value="1"/>
</dbReference>
<keyword evidence="1 3" id="KW-0820">tRNA-binding</keyword>